<organism evidence="1 2">
    <name type="scientific">Massilia aquatica</name>
    <dbReference type="NCBI Taxonomy" id="2609000"/>
    <lineage>
        <taxon>Bacteria</taxon>
        <taxon>Pseudomonadati</taxon>
        <taxon>Pseudomonadota</taxon>
        <taxon>Betaproteobacteria</taxon>
        <taxon>Burkholderiales</taxon>
        <taxon>Oxalobacteraceae</taxon>
        <taxon>Telluria group</taxon>
        <taxon>Massilia</taxon>
    </lineage>
</organism>
<dbReference type="RefSeq" id="WP_167076651.1">
    <property type="nucleotide sequence ID" value="NZ_VVIW01000005.1"/>
</dbReference>
<name>A0ABX0M764_9BURK</name>
<dbReference type="Proteomes" id="UP000819052">
    <property type="component" value="Unassembled WGS sequence"/>
</dbReference>
<gene>
    <name evidence="1" type="ORF">F1609_11905</name>
</gene>
<comment type="caution">
    <text evidence="1">The sequence shown here is derived from an EMBL/GenBank/DDBJ whole genome shotgun (WGS) entry which is preliminary data.</text>
</comment>
<evidence type="ECO:0000313" key="1">
    <source>
        <dbReference type="EMBL" id="NHZ40855.1"/>
    </source>
</evidence>
<dbReference type="EMBL" id="VVIW01000005">
    <property type="protein sequence ID" value="NHZ40855.1"/>
    <property type="molecule type" value="Genomic_DNA"/>
</dbReference>
<sequence length="93" mass="10149">MSFSRLAFTRKPSDTTGIYEVTLLVGDGKPASAAKDIINIVAISPNTTKVTDTGTYRCALLTKQMALTLYAQGHAYLDRDQDAPAKRTILRTK</sequence>
<keyword evidence="2" id="KW-1185">Reference proteome</keyword>
<accession>A0ABX0M764</accession>
<protein>
    <recommendedName>
        <fullName evidence="3">Ig-like domain-containing protein</fullName>
    </recommendedName>
</protein>
<evidence type="ECO:0000313" key="2">
    <source>
        <dbReference type="Proteomes" id="UP000819052"/>
    </source>
</evidence>
<proteinExistence type="predicted"/>
<evidence type="ECO:0008006" key="3">
    <source>
        <dbReference type="Google" id="ProtNLM"/>
    </source>
</evidence>
<reference evidence="1 2" key="1">
    <citation type="submission" date="2019-09" db="EMBL/GenBank/DDBJ databases">
        <title>Taxonomy of Antarctic Massilia spp.: description of Massilia rubra sp. nov., Massilia aquatica sp. nov., Massilia mucilaginosa sp. nov., Massilia frigida sp. nov. isolated from streams, lakes and regoliths.</title>
        <authorList>
            <person name="Holochova P."/>
            <person name="Sedlacek I."/>
            <person name="Kralova S."/>
            <person name="Maslanova I."/>
            <person name="Busse H.-J."/>
            <person name="Stankova E."/>
            <person name="Vrbovska V."/>
            <person name="Kovarovic V."/>
            <person name="Bartak M."/>
            <person name="Svec P."/>
            <person name="Pantucek R."/>
        </authorList>
    </citation>
    <scope>NUCLEOTIDE SEQUENCE [LARGE SCALE GENOMIC DNA]</scope>
    <source>
        <strain evidence="1 2">CCM 8693</strain>
    </source>
</reference>